<dbReference type="PANTHER" id="PTHR36441">
    <property type="entry name" value="HYPOTHETICAL CYTOSOLIC PROTEIN"/>
    <property type="match status" value="1"/>
</dbReference>
<dbReference type="PANTHER" id="PTHR36441:SF1">
    <property type="entry name" value="DUF503 DOMAIN-CONTAINING PROTEIN"/>
    <property type="match status" value="1"/>
</dbReference>
<gene>
    <name evidence="1" type="ORF">GORHZ_104_00120</name>
</gene>
<accession>K6V368</accession>
<proteinExistence type="predicted"/>
<dbReference type="InterPro" id="IPR007546">
    <property type="entry name" value="DUF503"/>
</dbReference>
<keyword evidence="2" id="KW-1185">Reference proteome</keyword>
<dbReference type="AlphaFoldDB" id="K6V368"/>
<comment type="caution">
    <text evidence="1">The sequence shown here is derived from an EMBL/GenBank/DDBJ whole genome shotgun (WGS) entry which is preliminary data.</text>
</comment>
<dbReference type="SUPFAM" id="SSF103007">
    <property type="entry name" value="Hypothetical protein TT1725"/>
    <property type="match status" value="1"/>
</dbReference>
<reference evidence="1 2" key="1">
    <citation type="submission" date="2012-08" db="EMBL/GenBank/DDBJ databases">
        <title>Whole genome shotgun sequence of Gordonia rhizosphera NBRC 16068.</title>
        <authorList>
            <person name="Takarada H."/>
            <person name="Isaki S."/>
            <person name="Hosoyama A."/>
            <person name="Tsuchikane K."/>
            <person name="Katsumata H."/>
            <person name="Baba S."/>
            <person name="Ohji S."/>
            <person name="Yamazaki S."/>
            <person name="Fujita N."/>
        </authorList>
    </citation>
    <scope>NUCLEOTIDE SEQUENCE [LARGE SCALE GENOMIC DNA]</scope>
    <source>
        <strain evidence="1 2">NBRC 16068</strain>
    </source>
</reference>
<protein>
    <recommendedName>
        <fullName evidence="3">YlxP-like protein</fullName>
    </recommendedName>
</protein>
<dbReference type="STRING" id="1108045.GORHZ_104_00120"/>
<sequence length="98" mass="10986">MWIGFIEFDYLLGDVHSLKHKRSVIRPIVAEIRKRFAVSVAEVGHQDAHRRAMIGVGVVAADRAHVVDVLDEVERFAAGRPEVELLSARRRTIASTDV</sequence>
<dbReference type="InterPro" id="IPR036746">
    <property type="entry name" value="TT1725-like_sf"/>
</dbReference>
<dbReference type="Proteomes" id="UP000008363">
    <property type="component" value="Unassembled WGS sequence"/>
</dbReference>
<evidence type="ECO:0000313" key="2">
    <source>
        <dbReference type="Proteomes" id="UP000008363"/>
    </source>
</evidence>
<name>K6V368_9ACTN</name>
<dbReference type="Pfam" id="PF04456">
    <property type="entry name" value="DUF503"/>
    <property type="match status" value="1"/>
</dbReference>
<dbReference type="OrthoDB" id="9809023at2"/>
<evidence type="ECO:0000313" key="1">
    <source>
        <dbReference type="EMBL" id="GAB90483.1"/>
    </source>
</evidence>
<dbReference type="Gene3D" id="3.30.70.1120">
    <property type="entry name" value="TT1725-like"/>
    <property type="match status" value="1"/>
</dbReference>
<evidence type="ECO:0008006" key="3">
    <source>
        <dbReference type="Google" id="ProtNLM"/>
    </source>
</evidence>
<organism evidence="1 2">
    <name type="scientific">Gordonia rhizosphera NBRC 16068</name>
    <dbReference type="NCBI Taxonomy" id="1108045"/>
    <lineage>
        <taxon>Bacteria</taxon>
        <taxon>Bacillati</taxon>
        <taxon>Actinomycetota</taxon>
        <taxon>Actinomycetes</taxon>
        <taxon>Mycobacteriales</taxon>
        <taxon>Gordoniaceae</taxon>
        <taxon>Gordonia</taxon>
    </lineage>
</organism>
<dbReference type="EMBL" id="BAHC01000104">
    <property type="protein sequence ID" value="GAB90483.1"/>
    <property type="molecule type" value="Genomic_DNA"/>
</dbReference>
<dbReference type="eggNOG" id="COG1550">
    <property type="taxonomic scope" value="Bacteria"/>
</dbReference>
<dbReference type="RefSeq" id="WP_006333298.1">
    <property type="nucleotide sequence ID" value="NZ_BAHC01000104.1"/>
</dbReference>